<sequence length="57" mass="6901">MDDTNFRFDITEIRLLPKSRGIFEVYVDDQLIYSKQELNRFPEKKEIPDLIRKLISL</sequence>
<dbReference type="Gene3D" id="3.40.30.10">
    <property type="entry name" value="Glutaredoxin"/>
    <property type="match status" value="1"/>
</dbReference>
<evidence type="ECO:0000256" key="1">
    <source>
        <dbReference type="ARBA" id="ARBA00023284"/>
    </source>
</evidence>
<comment type="caution">
    <text evidence="2">The sequence shown here is derived from an EMBL/GenBank/DDBJ whole genome shotgun (WGS) entry which is preliminary data.</text>
</comment>
<proteinExistence type="predicted"/>
<evidence type="ECO:0000313" key="2">
    <source>
        <dbReference type="EMBL" id="MBP1934604.1"/>
    </source>
</evidence>
<dbReference type="NCBIfam" id="TIGR02174">
    <property type="entry name" value="CXXU_selWTH"/>
    <property type="match status" value="1"/>
</dbReference>
<reference evidence="2 3" key="1">
    <citation type="submission" date="2021-03" db="EMBL/GenBank/DDBJ databases">
        <title>Genomic Encyclopedia of Type Strains, Phase IV (KMG-IV): sequencing the most valuable type-strain genomes for metagenomic binning, comparative biology and taxonomic classification.</title>
        <authorList>
            <person name="Goeker M."/>
        </authorList>
    </citation>
    <scope>NUCLEOTIDE SEQUENCE [LARGE SCALE GENOMIC DNA]</scope>
    <source>
        <strain evidence="2 3">DSM 24738</strain>
    </source>
</reference>
<dbReference type="InterPro" id="IPR036249">
    <property type="entry name" value="Thioredoxin-like_sf"/>
</dbReference>
<protein>
    <submittedName>
        <fullName evidence="2">Selenoprotein W-related protein</fullName>
    </submittedName>
</protein>
<gene>
    <name evidence="2" type="ORF">J2Z37_004624</name>
</gene>
<name>A0ABS4GWG4_9BACL</name>
<keyword evidence="3" id="KW-1185">Reference proteome</keyword>
<dbReference type="SUPFAM" id="SSF52833">
    <property type="entry name" value="Thioredoxin-like"/>
    <property type="match status" value="1"/>
</dbReference>
<dbReference type="InterPro" id="IPR011893">
    <property type="entry name" value="Selenoprotein_Rdx-typ"/>
</dbReference>
<dbReference type="Proteomes" id="UP001519343">
    <property type="component" value="Unassembled WGS sequence"/>
</dbReference>
<accession>A0ABS4GWG4</accession>
<dbReference type="Pfam" id="PF10262">
    <property type="entry name" value="Rdx"/>
    <property type="match status" value="1"/>
</dbReference>
<organism evidence="2 3">
    <name type="scientific">Ammoniphilus resinae</name>
    <dbReference type="NCBI Taxonomy" id="861532"/>
    <lineage>
        <taxon>Bacteria</taxon>
        <taxon>Bacillati</taxon>
        <taxon>Bacillota</taxon>
        <taxon>Bacilli</taxon>
        <taxon>Bacillales</taxon>
        <taxon>Paenibacillaceae</taxon>
        <taxon>Aneurinibacillus group</taxon>
        <taxon>Ammoniphilus</taxon>
    </lineage>
</organism>
<keyword evidence="1" id="KW-0676">Redox-active center</keyword>
<evidence type="ECO:0000313" key="3">
    <source>
        <dbReference type="Proteomes" id="UP001519343"/>
    </source>
</evidence>
<dbReference type="EMBL" id="JAGGKT010000023">
    <property type="protein sequence ID" value="MBP1934604.1"/>
    <property type="molecule type" value="Genomic_DNA"/>
</dbReference>